<sequence>MQNRLFVDSIIVVILVLCITGAIYVRSILNNGPVTISPIETIHAIPYPIQGQSTFVLENLAHADIFLHTPVFAKSMLLTITFNPKDTARIDAGIRSGGFWLGYNKQTIYTKGVDSSGVQTKTVVFPLTASFEDTNQSIDMMLFSESDTGAISWSVNDIHATVHAVLPTMQETKDYIKSLWNREREL</sequence>
<organism evidence="2 3">
    <name type="scientific">Candidatus Andersenbacteria bacterium RIFCSPHIGHO2_12_FULL_45_11b</name>
    <dbReference type="NCBI Taxonomy" id="1797282"/>
    <lineage>
        <taxon>Bacteria</taxon>
        <taxon>Candidatus Anderseniibacteriota</taxon>
    </lineage>
</organism>
<feature type="transmembrane region" description="Helical" evidence="1">
    <location>
        <begin position="6"/>
        <end position="25"/>
    </location>
</feature>
<evidence type="ECO:0000313" key="3">
    <source>
        <dbReference type="Proteomes" id="UP000177941"/>
    </source>
</evidence>
<protein>
    <submittedName>
        <fullName evidence="2">Uncharacterized protein</fullName>
    </submittedName>
</protein>
<keyword evidence="1" id="KW-0472">Membrane</keyword>
<accession>A0A1G1XAR1</accession>
<dbReference type="EMBL" id="MHHS01000021">
    <property type="protein sequence ID" value="OGY37034.1"/>
    <property type="molecule type" value="Genomic_DNA"/>
</dbReference>
<evidence type="ECO:0000256" key="1">
    <source>
        <dbReference type="SAM" id="Phobius"/>
    </source>
</evidence>
<gene>
    <name evidence="2" type="ORF">A3E36_00385</name>
</gene>
<keyword evidence="1" id="KW-1133">Transmembrane helix</keyword>
<name>A0A1G1XAR1_9BACT</name>
<dbReference type="Proteomes" id="UP000177941">
    <property type="component" value="Unassembled WGS sequence"/>
</dbReference>
<comment type="caution">
    <text evidence="2">The sequence shown here is derived from an EMBL/GenBank/DDBJ whole genome shotgun (WGS) entry which is preliminary data.</text>
</comment>
<evidence type="ECO:0000313" key="2">
    <source>
        <dbReference type="EMBL" id="OGY37034.1"/>
    </source>
</evidence>
<keyword evidence="1" id="KW-0812">Transmembrane</keyword>
<reference evidence="2 3" key="1">
    <citation type="journal article" date="2016" name="Nat. Commun.">
        <title>Thousands of microbial genomes shed light on interconnected biogeochemical processes in an aquifer system.</title>
        <authorList>
            <person name="Anantharaman K."/>
            <person name="Brown C.T."/>
            <person name="Hug L.A."/>
            <person name="Sharon I."/>
            <person name="Castelle C.J."/>
            <person name="Probst A.J."/>
            <person name="Thomas B.C."/>
            <person name="Singh A."/>
            <person name="Wilkins M.J."/>
            <person name="Karaoz U."/>
            <person name="Brodie E.L."/>
            <person name="Williams K.H."/>
            <person name="Hubbard S.S."/>
            <person name="Banfield J.F."/>
        </authorList>
    </citation>
    <scope>NUCLEOTIDE SEQUENCE [LARGE SCALE GENOMIC DNA]</scope>
</reference>
<dbReference type="AlphaFoldDB" id="A0A1G1XAR1"/>
<proteinExistence type="predicted"/>